<dbReference type="InterPro" id="IPR009363">
    <property type="entry name" value="Phage_Mu_Gp16"/>
</dbReference>
<organism evidence="1 2">
    <name type="scientific">Azorhizobium caulinodans (strain ATCC 43989 / DSM 5975 / JCM 20966 / LMG 6465 / NBRC 14845 / NCIMB 13405 / ORS 571)</name>
    <dbReference type="NCBI Taxonomy" id="438753"/>
    <lineage>
        <taxon>Bacteria</taxon>
        <taxon>Pseudomonadati</taxon>
        <taxon>Pseudomonadota</taxon>
        <taxon>Alphaproteobacteria</taxon>
        <taxon>Hyphomicrobiales</taxon>
        <taxon>Xanthobacteraceae</taxon>
        <taxon>Azorhizobium</taxon>
    </lineage>
</organism>
<reference evidence="1 2" key="6">
    <citation type="journal article" date="2011" name="Appl. Environ. Microbiol.">
        <title>Involvement of the azorhizobial chromosome partition gene (parA) in the onset of bacteroid differentiation during Sesbania rostrata stem nodule development.</title>
        <authorList>
            <person name="Liu CT."/>
            <person name="Lee KB."/>
            <person name="Wang YS."/>
            <person name="Peng MH."/>
            <person name="Lee KT."/>
            <person name="Suzuki S."/>
            <person name="Suzuki T."/>
            <person name="Oyaizu H."/>
        </authorList>
    </citation>
    <scope>NUCLEOTIDE SEQUENCE [LARGE SCALE GENOMIC DNA]</scope>
    <source>
        <strain evidence="2">ATCC 43989 / DSM 5975 / JCM 20966 / LMG 6465 / NBRC 14845 / NCIMB 13405 / ORS 571</strain>
    </source>
</reference>
<dbReference type="Pfam" id="PF06252">
    <property type="entry name" value="GemA"/>
    <property type="match status" value="1"/>
</dbReference>
<evidence type="ECO:0000313" key="2">
    <source>
        <dbReference type="Proteomes" id="UP000000270"/>
    </source>
</evidence>
<dbReference type="HOGENOM" id="CLU_107084_0_0_5"/>
<name>A8I7L1_AZOC5</name>
<gene>
    <name evidence="1" type="ordered locus">AZC_2134</name>
</gene>
<sequence>MSGASSAQIGAIHALAGRIGLTQAERRAFIARQASGKTSCRQLSGREAVRVIDGLKALQGGRAKGAADLAGPYAAKLRALWLSGWHLGVVRDRTDTALLAFLERQTGLEHTRFLSDAASARRVIEALKAWLAREGGVEWPAGSSVDESKRAVWQAQRRRMAALGLDGSEGQPGADVDVEIRATGAVIRRRLKRQAKAGGPA</sequence>
<dbReference type="STRING" id="438753.AZC_2134"/>
<dbReference type="RefSeq" id="WP_012170661.1">
    <property type="nucleotide sequence ID" value="NC_009937.1"/>
</dbReference>
<reference evidence="1 2" key="1">
    <citation type="journal article" date="2007" name="Appl. Environ. Microbiol.">
        <title>Rhizobial factors required for stem nodule maturation and maintenance in Sesbania rostrata-Azorhizobium caulinodans ORS571 symbiosis.</title>
        <authorList>
            <person name="Suzuki S."/>
            <person name="Aono T."/>
            <person name="Lee KB."/>
            <person name="Suzuki T."/>
            <person name="Liu CT."/>
            <person name="Miwa H."/>
            <person name="Wakao S."/>
            <person name="Iki T."/>
            <person name="Oyaizu H."/>
        </authorList>
    </citation>
    <scope>NUCLEOTIDE SEQUENCE [LARGE SCALE GENOMIC DNA]</scope>
    <source>
        <strain evidence="2">ATCC 43989 / DSM 5975 / JCM 20966 / LMG 6465 / NBRC 14845 / NCIMB 13405 / ORS 571</strain>
    </source>
</reference>
<reference evidence="1 2" key="5">
    <citation type="journal article" date="2010" name="Appl. Environ. Microbiol.">
        <title>phrR-like gene praR of Azorhizobium caulinodans ORS571 is essential for symbiosis with Sesbania rostrata and is involved in expression of reb genes.</title>
        <authorList>
            <person name="Akiba N."/>
            <person name="Aono T."/>
            <person name="Toyazaki H."/>
            <person name="Sato S."/>
            <person name="Oyaizu H."/>
        </authorList>
    </citation>
    <scope>NUCLEOTIDE SEQUENCE [LARGE SCALE GENOMIC DNA]</scope>
    <source>
        <strain evidence="2">ATCC 43989 / DSM 5975 / JCM 20966 / LMG 6465 / NBRC 14845 / NCIMB 13405 / ORS 571</strain>
    </source>
</reference>
<accession>A8I7L1</accession>
<dbReference type="KEGG" id="azc:AZC_2134"/>
<reference evidence="2" key="2">
    <citation type="submission" date="2007-04" db="EMBL/GenBank/DDBJ databases">
        <title>Complete genome sequence of the nitrogen-fixing bacterium Azorhizobium caulinodans ORS571.</title>
        <authorList>
            <person name="Lee K.B."/>
            <person name="Backer P.D."/>
            <person name="Aono T."/>
            <person name="Liu C.T."/>
            <person name="Suzuki S."/>
            <person name="Suzuki T."/>
            <person name="Kaneko T."/>
            <person name="Yamada M."/>
            <person name="Tabata S."/>
            <person name="Kupfer D.M."/>
            <person name="Najar F.Z."/>
            <person name="Wiley G.B."/>
            <person name="Roe B."/>
            <person name="Binnewies T."/>
            <person name="Ussery D."/>
            <person name="Vereecke D."/>
            <person name="Gevers D."/>
            <person name="Holsters M."/>
            <person name="Oyaizu H."/>
        </authorList>
    </citation>
    <scope>NUCLEOTIDE SEQUENCE [LARGE SCALE GENOMIC DNA]</scope>
    <source>
        <strain evidence="2">ATCC 43989 / DSM 5975 / JCM 20966 / LMG 6465 / NBRC 14845 / NCIMB 13405 / ORS 571</strain>
    </source>
</reference>
<keyword evidence="2" id="KW-1185">Reference proteome</keyword>
<protein>
    <submittedName>
        <fullName evidence="1">Mu-like prophage protein gp16</fullName>
    </submittedName>
</protein>
<dbReference type="AlphaFoldDB" id="A8I7L1"/>
<dbReference type="Proteomes" id="UP000000270">
    <property type="component" value="Chromosome"/>
</dbReference>
<proteinExistence type="predicted"/>
<dbReference type="EMBL" id="AP009384">
    <property type="protein sequence ID" value="BAF88132.1"/>
    <property type="molecule type" value="Genomic_DNA"/>
</dbReference>
<evidence type="ECO:0000313" key="1">
    <source>
        <dbReference type="EMBL" id="BAF88132.1"/>
    </source>
</evidence>
<reference evidence="1 2" key="3">
    <citation type="journal article" date="2008" name="BMC Genomics">
        <title>The genome of the versatile nitrogen fixer Azorhizobium caulinodans ORS571.</title>
        <authorList>
            <person name="Lee KB."/>
            <person name="Backer P.D."/>
            <person name="Aono T."/>
            <person name="Liu CT."/>
            <person name="Suzuki S."/>
            <person name="Suzuki T."/>
            <person name="Kaneko T."/>
            <person name="Yamada M."/>
            <person name="Tabata S."/>
            <person name="Kupfer D.M."/>
            <person name="Najar F.Z."/>
            <person name="Wiley G.B."/>
            <person name="Roe B."/>
            <person name="Binnewies T.T."/>
            <person name="Ussery D.W."/>
            <person name="D'Haeze W."/>
            <person name="Herder J.D."/>
            <person name="Gevers D."/>
            <person name="Vereecke D."/>
            <person name="Holsters M."/>
            <person name="Oyaizu H."/>
        </authorList>
    </citation>
    <scope>NUCLEOTIDE SEQUENCE [LARGE SCALE GENOMIC DNA]</scope>
    <source>
        <strain evidence="2">ATCC 43989 / DSM 5975 / JCM 20966 / LMG 6465 / NBRC 14845 / NCIMB 13405 / ORS 571</strain>
    </source>
</reference>
<dbReference type="eggNOG" id="COG4382">
    <property type="taxonomic scope" value="Bacteria"/>
</dbReference>
<reference evidence="1 2" key="4">
    <citation type="journal article" date="2009" name="Appl. Environ. Microbiol.">
        <title>Comparative genome-wide transcriptional profiling of Azorhizobium caulinodans ORS571 grown under free-living and symbiotic conditions.</title>
        <authorList>
            <person name="Tsukada S."/>
            <person name="Aono T."/>
            <person name="Akiba N."/>
            <person name="Lee KB."/>
            <person name="Liu CT."/>
            <person name="Toyazaki H."/>
            <person name="Oyaizu H."/>
        </authorList>
    </citation>
    <scope>NUCLEOTIDE SEQUENCE [LARGE SCALE GENOMIC DNA]</scope>
    <source>
        <strain evidence="2">ATCC 43989 / DSM 5975 / JCM 20966 / LMG 6465 / NBRC 14845 / NCIMB 13405 / ORS 571</strain>
    </source>
</reference>